<comment type="caution">
    <text evidence="2">The sequence shown here is derived from an EMBL/GenBank/DDBJ whole genome shotgun (WGS) entry which is preliminary data.</text>
</comment>
<organism evidence="2 3">
    <name type="scientific">Flavihumibacter petaseus NBRC 106054</name>
    <dbReference type="NCBI Taxonomy" id="1220578"/>
    <lineage>
        <taxon>Bacteria</taxon>
        <taxon>Pseudomonadati</taxon>
        <taxon>Bacteroidota</taxon>
        <taxon>Chitinophagia</taxon>
        <taxon>Chitinophagales</taxon>
        <taxon>Chitinophagaceae</taxon>
        <taxon>Flavihumibacter</taxon>
    </lineage>
</organism>
<name>A0A0E9N6C6_9BACT</name>
<dbReference type="RefSeq" id="WP_046370884.1">
    <property type="nucleotide sequence ID" value="NZ_BBWV01000004.1"/>
</dbReference>
<dbReference type="EMBL" id="BBWV01000004">
    <property type="protein sequence ID" value="GAO44890.1"/>
    <property type="molecule type" value="Genomic_DNA"/>
</dbReference>
<dbReference type="Proteomes" id="UP000033121">
    <property type="component" value="Unassembled WGS sequence"/>
</dbReference>
<dbReference type="AlphaFoldDB" id="A0A0E9N6C6"/>
<keyword evidence="3" id="KW-1185">Reference proteome</keyword>
<gene>
    <name evidence="2" type="ORF">FPE01S_04_01330</name>
</gene>
<evidence type="ECO:0008006" key="4">
    <source>
        <dbReference type="Google" id="ProtNLM"/>
    </source>
</evidence>
<reference evidence="2 3" key="1">
    <citation type="submission" date="2015-04" db="EMBL/GenBank/DDBJ databases">
        <title>Whole genome shotgun sequence of Flavihumibacter petaseus NBRC 106054.</title>
        <authorList>
            <person name="Miyazawa S."/>
            <person name="Hosoyama A."/>
            <person name="Hashimoto M."/>
            <person name="Noguchi M."/>
            <person name="Tsuchikane K."/>
            <person name="Ohji S."/>
            <person name="Yamazoe A."/>
            <person name="Ichikawa N."/>
            <person name="Kimura A."/>
            <person name="Fujita N."/>
        </authorList>
    </citation>
    <scope>NUCLEOTIDE SEQUENCE [LARGE SCALE GENOMIC DNA]</scope>
    <source>
        <strain evidence="2 3">NBRC 106054</strain>
    </source>
</reference>
<feature type="chain" id="PRO_5002430002" description="Beta-lactamase-inhibitor-like PepSY-like domain-containing protein" evidence="1">
    <location>
        <begin position="22"/>
        <end position="167"/>
    </location>
</feature>
<sequence>MKKWFPLCMGLLLTACITVNAQQNDTSGYSPSGKLVTLRNEVNLKAIRNFERDYGNAVNEVWYWKRNSWYALASLNGKIIQCRYTPAGRWINTILGYPEEMLDRQVKREAKIMYPGCRILWVNERRDFSQTIFFMTVAYGNQLRHIHFLNDTIEVDEAMTLEIPIPL</sequence>
<evidence type="ECO:0000256" key="1">
    <source>
        <dbReference type="SAM" id="SignalP"/>
    </source>
</evidence>
<protein>
    <recommendedName>
        <fullName evidence="4">Beta-lactamase-inhibitor-like PepSY-like domain-containing protein</fullName>
    </recommendedName>
</protein>
<evidence type="ECO:0000313" key="3">
    <source>
        <dbReference type="Proteomes" id="UP000033121"/>
    </source>
</evidence>
<proteinExistence type="predicted"/>
<accession>A0A0E9N6C6</accession>
<keyword evidence="1" id="KW-0732">Signal</keyword>
<evidence type="ECO:0000313" key="2">
    <source>
        <dbReference type="EMBL" id="GAO44890.1"/>
    </source>
</evidence>
<dbReference type="STRING" id="1220578.FPE01S_04_01330"/>
<dbReference type="PROSITE" id="PS51257">
    <property type="entry name" value="PROKAR_LIPOPROTEIN"/>
    <property type="match status" value="1"/>
</dbReference>
<feature type="signal peptide" evidence="1">
    <location>
        <begin position="1"/>
        <end position="21"/>
    </location>
</feature>